<dbReference type="SMART" id="SM00450">
    <property type="entry name" value="RHOD"/>
    <property type="match status" value="1"/>
</dbReference>
<accession>A0A4R5VQA4</accession>
<dbReference type="Proteomes" id="UP000295132">
    <property type="component" value="Unassembled WGS sequence"/>
</dbReference>
<evidence type="ECO:0000313" key="3">
    <source>
        <dbReference type="Proteomes" id="UP000295132"/>
    </source>
</evidence>
<dbReference type="PANTHER" id="PTHR43031:SF16">
    <property type="entry name" value="OXIDOREDUCTASE"/>
    <property type="match status" value="1"/>
</dbReference>
<dbReference type="EMBL" id="SMYO01000008">
    <property type="protein sequence ID" value="TDK59765.1"/>
    <property type="molecule type" value="Genomic_DNA"/>
</dbReference>
<dbReference type="CDD" id="cd00158">
    <property type="entry name" value="RHOD"/>
    <property type="match status" value="1"/>
</dbReference>
<protein>
    <submittedName>
        <fullName evidence="2">Rhodanese-like domain-containing protein</fullName>
    </submittedName>
</protein>
<evidence type="ECO:0000313" key="2">
    <source>
        <dbReference type="EMBL" id="TDK59765.1"/>
    </source>
</evidence>
<gene>
    <name evidence="2" type="ORF">E2K98_17725</name>
</gene>
<feature type="domain" description="Rhodanese" evidence="1">
    <location>
        <begin position="17"/>
        <end position="115"/>
    </location>
</feature>
<dbReference type="Gene3D" id="3.40.250.10">
    <property type="entry name" value="Rhodanese-like domain"/>
    <property type="match status" value="1"/>
</dbReference>
<proteinExistence type="predicted"/>
<dbReference type="SUPFAM" id="SSF52821">
    <property type="entry name" value="Rhodanese/Cell cycle control phosphatase"/>
    <property type="match status" value="1"/>
</dbReference>
<dbReference type="PROSITE" id="PS50206">
    <property type="entry name" value="RHODANESE_3"/>
    <property type="match status" value="1"/>
</dbReference>
<sequence>MTTEKITPKELHERLERNEKVLLLDVRAEDKYQAEHIAAPQIENLNIPKTIIFGVEETKEEAKLSLPREEEIIVTCTTGNSAAKCANILSSLDYKVKVLEGGLSAWKEYQKSLEK</sequence>
<dbReference type="PANTHER" id="PTHR43031">
    <property type="entry name" value="FAD-DEPENDENT OXIDOREDUCTASE"/>
    <property type="match status" value="1"/>
</dbReference>
<dbReference type="InterPro" id="IPR036873">
    <property type="entry name" value="Rhodanese-like_dom_sf"/>
</dbReference>
<reference evidence="2 3" key="1">
    <citation type="submission" date="2019-03" db="EMBL/GenBank/DDBJ databases">
        <title>Bacillus niacini sp. nov. a Nicotinate-Metabolizing Mesophile Isolated from Soil.</title>
        <authorList>
            <person name="Zhang G."/>
        </authorList>
    </citation>
    <scope>NUCLEOTIDE SEQUENCE [LARGE SCALE GENOMIC DNA]</scope>
    <source>
        <strain evidence="2 3">WN066</strain>
    </source>
</reference>
<dbReference type="InterPro" id="IPR001763">
    <property type="entry name" value="Rhodanese-like_dom"/>
</dbReference>
<evidence type="ECO:0000259" key="1">
    <source>
        <dbReference type="PROSITE" id="PS50206"/>
    </source>
</evidence>
<comment type="caution">
    <text evidence="2">The sequence shown here is derived from an EMBL/GenBank/DDBJ whole genome shotgun (WGS) entry which is preliminary data.</text>
</comment>
<dbReference type="AlphaFoldDB" id="A0A4R5VQA4"/>
<organism evidence="2 3">
    <name type="scientific">Bacillus salipaludis</name>
    <dbReference type="NCBI Taxonomy" id="2547811"/>
    <lineage>
        <taxon>Bacteria</taxon>
        <taxon>Bacillati</taxon>
        <taxon>Bacillota</taxon>
        <taxon>Bacilli</taxon>
        <taxon>Bacillales</taxon>
        <taxon>Bacillaceae</taxon>
        <taxon>Bacillus</taxon>
    </lineage>
</organism>
<dbReference type="InterPro" id="IPR050229">
    <property type="entry name" value="GlpE_sulfurtransferase"/>
</dbReference>
<name>A0A4R5VQA4_9BACI</name>
<dbReference type="Pfam" id="PF00581">
    <property type="entry name" value="Rhodanese"/>
    <property type="match status" value="1"/>
</dbReference>